<dbReference type="GO" id="GO:0009506">
    <property type="term" value="C:plasmodesma"/>
    <property type="evidence" value="ECO:0007669"/>
    <property type="project" value="UniProtKB-ARBA"/>
</dbReference>
<feature type="non-terminal residue" evidence="1">
    <location>
        <position position="1"/>
    </location>
</feature>
<organism evidence="1 2">
    <name type="scientific">Ensete ventricosum</name>
    <name type="common">Abyssinian banana</name>
    <name type="synonym">Musa ensete</name>
    <dbReference type="NCBI Taxonomy" id="4639"/>
    <lineage>
        <taxon>Eukaryota</taxon>
        <taxon>Viridiplantae</taxon>
        <taxon>Streptophyta</taxon>
        <taxon>Embryophyta</taxon>
        <taxon>Tracheophyta</taxon>
        <taxon>Spermatophyta</taxon>
        <taxon>Magnoliopsida</taxon>
        <taxon>Liliopsida</taxon>
        <taxon>Zingiberales</taxon>
        <taxon>Musaceae</taxon>
        <taxon>Ensete</taxon>
    </lineage>
</organism>
<sequence length="265" mass="28978">RGVCAARRSRERVPERAPVTELAFLSLPPPLHRRLALASTLKKTTDRFRSPPSLLLQPEQTQRGKRNGKRSCNNSLLRLPLFCAAPDLLRLRLARDLVDPLGDRGNAVGAGPGNTDGLNYAPHLLCSSCPLHPHIVEVDADIVVALLQKTWCVAKPSSDEATLLGNINYACSQVDCSVLQRGRACFYPDNLMSHASIAMNLYYQSRGRNPWNCFFKNSGLLVATDPSEISDHVMGAALTPRTPTGTTNPKNGFLDCYDGSDSGWL</sequence>
<dbReference type="Pfam" id="PF07983">
    <property type="entry name" value="X8"/>
    <property type="match status" value="1"/>
</dbReference>
<accession>A0A426XKG3</accession>
<reference evidence="1 2" key="1">
    <citation type="journal article" date="2014" name="Agronomy (Basel)">
        <title>A Draft Genome Sequence for Ensete ventricosum, the Drought-Tolerant Tree Against Hunger.</title>
        <authorList>
            <person name="Harrison J."/>
            <person name="Moore K.A."/>
            <person name="Paszkiewicz K."/>
            <person name="Jones T."/>
            <person name="Grant M."/>
            <person name="Ambacheew D."/>
            <person name="Muzemil S."/>
            <person name="Studholme D.J."/>
        </authorList>
    </citation>
    <scope>NUCLEOTIDE SEQUENCE [LARGE SCALE GENOMIC DNA]</scope>
</reference>
<proteinExistence type="predicted"/>
<gene>
    <name evidence="1" type="ORF">B296_00045177</name>
</gene>
<evidence type="ECO:0000313" key="2">
    <source>
        <dbReference type="Proteomes" id="UP000287651"/>
    </source>
</evidence>
<protein>
    <submittedName>
        <fullName evidence="1">Uncharacterized protein</fullName>
    </submittedName>
</protein>
<dbReference type="PANTHER" id="PTHR31044">
    <property type="entry name" value="BETA-1,3 GLUCANASE"/>
    <property type="match status" value="1"/>
</dbReference>
<dbReference type="SMART" id="SM00768">
    <property type="entry name" value="X8"/>
    <property type="match status" value="1"/>
</dbReference>
<dbReference type="AlphaFoldDB" id="A0A426XKG3"/>
<name>A0A426XKG3_ENSVE</name>
<dbReference type="InterPro" id="IPR044788">
    <property type="entry name" value="X8_dom_prot"/>
</dbReference>
<dbReference type="InterPro" id="IPR012946">
    <property type="entry name" value="X8"/>
</dbReference>
<comment type="caution">
    <text evidence="1">The sequence shown here is derived from an EMBL/GenBank/DDBJ whole genome shotgun (WGS) entry which is preliminary data.</text>
</comment>
<dbReference type="PANTHER" id="PTHR31044:SF57">
    <property type="entry name" value="CARBOHYDRATE-BINDING X8 DOMAIN SUPERFAMILY PROTEIN"/>
    <property type="match status" value="1"/>
</dbReference>
<dbReference type="EMBL" id="AMZH03019749">
    <property type="protein sequence ID" value="RRT39953.1"/>
    <property type="molecule type" value="Genomic_DNA"/>
</dbReference>
<dbReference type="Proteomes" id="UP000287651">
    <property type="component" value="Unassembled WGS sequence"/>
</dbReference>
<evidence type="ECO:0000313" key="1">
    <source>
        <dbReference type="EMBL" id="RRT39953.1"/>
    </source>
</evidence>
<dbReference type="Gene3D" id="1.20.58.1040">
    <property type="match status" value="1"/>
</dbReference>